<protein>
    <submittedName>
        <fullName evidence="1">Uncharacterized protein</fullName>
    </submittedName>
</protein>
<gene>
    <name evidence="1" type="ORF">F4562_001803</name>
</gene>
<comment type="caution">
    <text evidence="1">The sequence shown here is derived from an EMBL/GenBank/DDBJ whole genome shotgun (WGS) entry which is preliminary data.</text>
</comment>
<reference evidence="1 2" key="1">
    <citation type="submission" date="2020-08" db="EMBL/GenBank/DDBJ databases">
        <title>Sequencing the genomes of 1000 actinobacteria strains.</title>
        <authorList>
            <person name="Klenk H.-P."/>
        </authorList>
    </citation>
    <scope>NUCLEOTIDE SEQUENCE [LARGE SCALE GENOMIC DNA]</scope>
    <source>
        <strain evidence="1 2">DSM 46887</strain>
    </source>
</reference>
<evidence type="ECO:0000313" key="1">
    <source>
        <dbReference type="EMBL" id="MBB5818741.1"/>
    </source>
</evidence>
<dbReference type="RefSeq" id="WP_184542474.1">
    <property type="nucleotide sequence ID" value="NZ_JACHMP010000001.1"/>
</dbReference>
<sequence>MTCKSALEDSGVMGVFDFLLARRLRRGPTLLLPSSVTPQDVLEAVRLRSPEAASQGGAIRTGDGVRLRGPYSVCRELALLTGLPVGWPVAYVVDAPGTERETDPATVVAGLAERLGGLCCPRHPARSPDLFTVTGGALPLERLTGLLPGARPRTVPGFDITLLSADRNPLEITFCGGEDGEVDYEVSVAHGPITSAVVEQAERLALAIGEASGGVVRDRNGFRLGIPVG</sequence>
<keyword evidence="2" id="KW-1185">Reference proteome</keyword>
<dbReference type="Proteomes" id="UP000540685">
    <property type="component" value="Unassembled WGS sequence"/>
</dbReference>
<dbReference type="AlphaFoldDB" id="A0A7W9MFQ1"/>
<dbReference type="EMBL" id="JACHMP010000001">
    <property type="protein sequence ID" value="MBB5818741.1"/>
    <property type="molecule type" value="Genomic_DNA"/>
</dbReference>
<proteinExistence type="predicted"/>
<evidence type="ECO:0000313" key="2">
    <source>
        <dbReference type="Proteomes" id="UP000540685"/>
    </source>
</evidence>
<accession>A0A7W9MFQ1</accession>
<organism evidence="1 2">
    <name type="scientific">Streptosporangium becharense</name>
    <dbReference type="NCBI Taxonomy" id="1816182"/>
    <lineage>
        <taxon>Bacteria</taxon>
        <taxon>Bacillati</taxon>
        <taxon>Actinomycetota</taxon>
        <taxon>Actinomycetes</taxon>
        <taxon>Streptosporangiales</taxon>
        <taxon>Streptosporangiaceae</taxon>
        <taxon>Streptosporangium</taxon>
    </lineage>
</organism>
<name>A0A7W9MFQ1_9ACTN</name>